<proteinExistence type="predicted"/>
<dbReference type="AlphaFoldDB" id="A0A9D4ZK85"/>
<name>A0A9D4ZK85_ADICA</name>
<feature type="compositionally biased region" description="Low complexity" evidence="1">
    <location>
        <begin position="14"/>
        <end position="42"/>
    </location>
</feature>
<protein>
    <submittedName>
        <fullName evidence="2">Uncharacterized protein</fullName>
    </submittedName>
</protein>
<sequence>MVAYHLALCCLKASPSGSQSQALSSSSRSSRSASAASAGDLSPSEKRKAVQAPWTVGRLKVICEHGLSFY</sequence>
<dbReference type="Proteomes" id="UP000886520">
    <property type="component" value="Chromosome 6"/>
</dbReference>
<evidence type="ECO:0000313" key="3">
    <source>
        <dbReference type="Proteomes" id="UP000886520"/>
    </source>
</evidence>
<reference evidence="2" key="1">
    <citation type="submission" date="2021-01" db="EMBL/GenBank/DDBJ databases">
        <title>Adiantum capillus-veneris genome.</title>
        <authorList>
            <person name="Fang Y."/>
            <person name="Liao Q."/>
        </authorList>
    </citation>
    <scope>NUCLEOTIDE SEQUENCE</scope>
    <source>
        <strain evidence="2">H3</strain>
        <tissue evidence="2">Leaf</tissue>
    </source>
</reference>
<accession>A0A9D4ZK85</accession>
<dbReference type="EMBL" id="JABFUD020000006">
    <property type="protein sequence ID" value="KAI5078698.1"/>
    <property type="molecule type" value="Genomic_DNA"/>
</dbReference>
<feature type="region of interest" description="Disordered" evidence="1">
    <location>
        <begin position="14"/>
        <end position="50"/>
    </location>
</feature>
<gene>
    <name evidence="2" type="ORF">GOP47_0006369</name>
</gene>
<comment type="caution">
    <text evidence="2">The sequence shown here is derived from an EMBL/GenBank/DDBJ whole genome shotgun (WGS) entry which is preliminary data.</text>
</comment>
<evidence type="ECO:0000313" key="2">
    <source>
        <dbReference type="EMBL" id="KAI5078698.1"/>
    </source>
</evidence>
<evidence type="ECO:0000256" key="1">
    <source>
        <dbReference type="SAM" id="MobiDB-lite"/>
    </source>
</evidence>
<organism evidence="2 3">
    <name type="scientific">Adiantum capillus-veneris</name>
    <name type="common">Maidenhair fern</name>
    <dbReference type="NCBI Taxonomy" id="13818"/>
    <lineage>
        <taxon>Eukaryota</taxon>
        <taxon>Viridiplantae</taxon>
        <taxon>Streptophyta</taxon>
        <taxon>Embryophyta</taxon>
        <taxon>Tracheophyta</taxon>
        <taxon>Polypodiopsida</taxon>
        <taxon>Polypodiidae</taxon>
        <taxon>Polypodiales</taxon>
        <taxon>Pteridineae</taxon>
        <taxon>Pteridaceae</taxon>
        <taxon>Vittarioideae</taxon>
        <taxon>Adiantum</taxon>
    </lineage>
</organism>
<keyword evidence="3" id="KW-1185">Reference proteome</keyword>